<evidence type="ECO:0000313" key="2">
    <source>
        <dbReference type="Proteomes" id="UP000762676"/>
    </source>
</evidence>
<evidence type="ECO:0000313" key="1">
    <source>
        <dbReference type="EMBL" id="GFS04654.1"/>
    </source>
</evidence>
<gene>
    <name evidence="1" type="ORF">ElyMa_004661900</name>
</gene>
<accession>A0AAV4I301</accession>
<sequence length="95" mass="10208">MDNKLFIVIKALSCQLTFQWPNQMVRGLDCVVGVAKSPIHISLANLASFVLCGCSVVELQNDPVGQLPWALSANGLPKLVKSLAVPCSIDCLSRL</sequence>
<comment type="caution">
    <text evidence="1">The sequence shown here is derived from an EMBL/GenBank/DDBJ whole genome shotgun (WGS) entry which is preliminary data.</text>
</comment>
<name>A0AAV4I301_9GAST</name>
<protein>
    <submittedName>
        <fullName evidence="1">Uncharacterized protein</fullName>
    </submittedName>
</protein>
<organism evidence="1 2">
    <name type="scientific">Elysia marginata</name>
    <dbReference type="NCBI Taxonomy" id="1093978"/>
    <lineage>
        <taxon>Eukaryota</taxon>
        <taxon>Metazoa</taxon>
        <taxon>Spiralia</taxon>
        <taxon>Lophotrochozoa</taxon>
        <taxon>Mollusca</taxon>
        <taxon>Gastropoda</taxon>
        <taxon>Heterobranchia</taxon>
        <taxon>Euthyneura</taxon>
        <taxon>Panpulmonata</taxon>
        <taxon>Sacoglossa</taxon>
        <taxon>Placobranchoidea</taxon>
        <taxon>Plakobranchidae</taxon>
        <taxon>Elysia</taxon>
    </lineage>
</organism>
<dbReference type="Proteomes" id="UP000762676">
    <property type="component" value="Unassembled WGS sequence"/>
</dbReference>
<reference evidence="1 2" key="1">
    <citation type="journal article" date="2021" name="Elife">
        <title>Chloroplast acquisition without the gene transfer in kleptoplastic sea slugs, Plakobranchus ocellatus.</title>
        <authorList>
            <person name="Maeda T."/>
            <person name="Takahashi S."/>
            <person name="Yoshida T."/>
            <person name="Shimamura S."/>
            <person name="Takaki Y."/>
            <person name="Nagai Y."/>
            <person name="Toyoda A."/>
            <person name="Suzuki Y."/>
            <person name="Arimoto A."/>
            <person name="Ishii H."/>
            <person name="Satoh N."/>
            <person name="Nishiyama T."/>
            <person name="Hasebe M."/>
            <person name="Maruyama T."/>
            <person name="Minagawa J."/>
            <person name="Obokata J."/>
            <person name="Shigenobu S."/>
        </authorList>
    </citation>
    <scope>NUCLEOTIDE SEQUENCE [LARGE SCALE GENOMIC DNA]</scope>
</reference>
<dbReference type="AlphaFoldDB" id="A0AAV4I301"/>
<dbReference type="EMBL" id="BMAT01009349">
    <property type="protein sequence ID" value="GFS04654.1"/>
    <property type="molecule type" value="Genomic_DNA"/>
</dbReference>
<keyword evidence="2" id="KW-1185">Reference proteome</keyword>
<proteinExistence type="predicted"/>